<dbReference type="EMBL" id="JAGSXJ010000002">
    <property type="protein sequence ID" value="KAH6695134.1"/>
    <property type="molecule type" value="Genomic_DNA"/>
</dbReference>
<evidence type="ECO:0000256" key="1">
    <source>
        <dbReference type="ARBA" id="ARBA00023242"/>
    </source>
</evidence>
<dbReference type="Proteomes" id="UP000770015">
    <property type="component" value="Unassembled WGS sequence"/>
</dbReference>
<proteinExistence type="predicted"/>
<feature type="region of interest" description="Disordered" evidence="2">
    <location>
        <begin position="464"/>
        <end position="499"/>
    </location>
</feature>
<dbReference type="InterPro" id="IPR007219">
    <property type="entry name" value="XnlR_reg_dom"/>
</dbReference>
<dbReference type="CDD" id="cd12148">
    <property type="entry name" value="fungal_TF_MHR"/>
    <property type="match status" value="1"/>
</dbReference>
<dbReference type="PANTHER" id="PTHR46910">
    <property type="entry name" value="TRANSCRIPTION FACTOR PDR1"/>
    <property type="match status" value="1"/>
</dbReference>
<comment type="caution">
    <text evidence="4">The sequence shown here is derived from an EMBL/GenBank/DDBJ whole genome shotgun (WGS) entry which is preliminary data.</text>
</comment>
<evidence type="ECO:0000313" key="5">
    <source>
        <dbReference type="Proteomes" id="UP000770015"/>
    </source>
</evidence>
<dbReference type="GO" id="GO:0008270">
    <property type="term" value="F:zinc ion binding"/>
    <property type="evidence" value="ECO:0007669"/>
    <property type="project" value="InterPro"/>
</dbReference>
<evidence type="ECO:0000256" key="2">
    <source>
        <dbReference type="SAM" id="MobiDB-lite"/>
    </source>
</evidence>
<sequence>MTLAIPAAAVPSITAIREALEYGDSQERRCQSFYDDVRAFRKKFVASDGTKGRDLFQWKEESHRSGLIEMAESYLERHGNGALFWPDDLFAENYNGLRYSENASIPPFTTGKFKVGPNPTDFHDKVWKQPHQTSRKRSLDESREGVSPRPLEDQAETPHEKLREGFQRDEVEEAVSHAVASLTGYALPVNNKNSQEEDPDYEPRQTKRHKPCAAAAQKKGATAQTVNGSGAESSTATPRTSPRFQRTIDLLNTGKEGTRAVDEATDSACPNPEPSREASATMAPSPHAGMAAVDIPVQSKDSDIAPVRQLAPEAQMDVSSAVEEAVATIESPPPGPILSPKTTIVKGPATPPPQPSPRPAILIDYQIILTRTPLFECVNWTPAGRFTDKTLAEIKQEIPLDLGGDSSTKGLLFTLLAPDIKIRARSTECTYAGERRKRHWIRASGVDARRFSVIQADGLGRRPSITRYDAAGGTSRSPRAGEAEGDGRRRESAASMQTRMAELQCQDDFDDDEDSDGDESLLDRILDGSEEEATDAQSPPALWMRASDGDEYTGPSSGISTISDIGLRWVRENVADSGVLCDTIQDIRNGVLDHLRRPKCIPRDMPLPPAWASPDAQGHGQSQGHAYTYPDDHIVRTYVDAYFNNVQVIFPILDRGRFLAQLDAFGTTSPSPSWQALLSAVLASGCRSSLSAETAEAFRSSGREAWRHFLHALSFETRILHGSTDLMAVQAVAVMTVFAQGLSSPQRLEYTLSSIAVRLAQSIALDRPPAPDWHLAEDERRERDRVFWSIYCLDRLVALRCGRPAVIADRDVSCDFPRAVIVNQGTSRQLARICGTISRRLYSASALQSPATTLLPVFNRLLGDLHAWLGLLPPAVRPGRPPNRMASTCGLLRDQIIVLHLSYYYVLCAVYRRFTPLFTPEAAAIHHLLDNQMHPSHVESARAMVLLTKHLDIESFTPAWLVFYYPFTALTTLFVHVVSEPLNEGAQSDIALMETVVGFFGRLEYITSGEAAFTKTTEFVRHARSVTARHSRTACAPVPPVQQPMMMTQGNEEEDPCRMLGLTPPISEAFREDKDQGQDGLGPHGGMMDVQQDGTMYVDLSGLLATPTGESINVNWMDDLVSAV</sequence>
<dbReference type="AlphaFoldDB" id="A0A9P9AG23"/>
<feature type="compositionally biased region" description="Basic and acidic residues" evidence="2">
    <location>
        <begin position="479"/>
        <end position="492"/>
    </location>
</feature>
<reference evidence="4" key="1">
    <citation type="journal article" date="2021" name="Nat. Commun.">
        <title>Genetic determinants of endophytism in the Arabidopsis root mycobiome.</title>
        <authorList>
            <person name="Mesny F."/>
            <person name="Miyauchi S."/>
            <person name="Thiergart T."/>
            <person name="Pickel B."/>
            <person name="Atanasova L."/>
            <person name="Karlsson M."/>
            <person name="Huettel B."/>
            <person name="Barry K.W."/>
            <person name="Haridas S."/>
            <person name="Chen C."/>
            <person name="Bauer D."/>
            <person name="Andreopoulos W."/>
            <person name="Pangilinan J."/>
            <person name="LaButti K."/>
            <person name="Riley R."/>
            <person name="Lipzen A."/>
            <person name="Clum A."/>
            <person name="Drula E."/>
            <person name="Henrissat B."/>
            <person name="Kohler A."/>
            <person name="Grigoriev I.V."/>
            <person name="Martin F.M."/>
            <person name="Hacquard S."/>
        </authorList>
    </citation>
    <scope>NUCLEOTIDE SEQUENCE</scope>
    <source>
        <strain evidence="4">MPI-SDFR-AT-0117</strain>
    </source>
</reference>
<dbReference type="GO" id="GO:0003700">
    <property type="term" value="F:DNA-binding transcription factor activity"/>
    <property type="evidence" value="ECO:0007669"/>
    <property type="project" value="InterPro"/>
</dbReference>
<evidence type="ECO:0000259" key="3">
    <source>
        <dbReference type="SMART" id="SM00906"/>
    </source>
</evidence>
<feature type="domain" description="Xylanolytic transcriptional activator regulatory" evidence="3">
    <location>
        <begin position="749"/>
        <end position="823"/>
    </location>
</feature>
<feature type="region of interest" description="Disordered" evidence="2">
    <location>
        <begin position="111"/>
        <end position="160"/>
    </location>
</feature>
<dbReference type="SMART" id="SM00906">
    <property type="entry name" value="Fungal_trans"/>
    <property type="match status" value="1"/>
</dbReference>
<evidence type="ECO:0000313" key="4">
    <source>
        <dbReference type="EMBL" id="KAH6695134.1"/>
    </source>
</evidence>
<dbReference type="GO" id="GO:0003677">
    <property type="term" value="F:DNA binding"/>
    <property type="evidence" value="ECO:0007669"/>
    <property type="project" value="InterPro"/>
</dbReference>
<dbReference type="PANTHER" id="PTHR46910:SF25">
    <property type="entry name" value="ABC-TRANSPORTER-REGULATING TRANSCRIPTION FACTOR"/>
    <property type="match status" value="1"/>
</dbReference>
<organism evidence="4 5">
    <name type="scientific">Plectosphaerella plurivora</name>
    <dbReference type="NCBI Taxonomy" id="936078"/>
    <lineage>
        <taxon>Eukaryota</taxon>
        <taxon>Fungi</taxon>
        <taxon>Dikarya</taxon>
        <taxon>Ascomycota</taxon>
        <taxon>Pezizomycotina</taxon>
        <taxon>Sordariomycetes</taxon>
        <taxon>Hypocreomycetidae</taxon>
        <taxon>Glomerellales</taxon>
        <taxon>Plectosphaerellaceae</taxon>
        <taxon>Plectosphaerella</taxon>
    </lineage>
</organism>
<dbReference type="OrthoDB" id="39175at2759"/>
<feature type="region of interest" description="Disordered" evidence="2">
    <location>
        <begin position="186"/>
        <end position="286"/>
    </location>
</feature>
<protein>
    <submittedName>
        <fullName evidence="4">Fungal-specific transcription factor domain-containing protein</fullName>
    </submittedName>
</protein>
<keyword evidence="1" id="KW-0539">Nucleus</keyword>
<keyword evidence="5" id="KW-1185">Reference proteome</keyword>
<feature type="compositionally biased region" description="Basic and acidic residues" evidence="2">
    <location>
        <begin position="137"/>
        <end position="160"/>
    </location>
</feature>
<feature type="compositionally biased region" description="Polar residues" evidence="2">
    <location>
        <begin position="226"/>
        <end position="244"/>
    </location>
</feature>
<dbReference type="Pfam" id="PF04082">
    <property type="entry name" value="Fungal_trans"/>
    <property type="match status" value="1"/>
</dbReference>
<dbReference type="GO" id="GO:0006351">
    <property type="term" value="P:DNA-templated transcription"/>
    <property type="evidence" value="ECO:0007669"/>
    <property type="project" value="InterPro"/>
</dbReference>
<name>A0A9P9AG23_9PEZI</name>
<accession>A0A9P9AG23</accession>
<dbReference type="InterPro" id="IPR050987">
    <property type="entry name" value="AtrR-like"/>
</dbReference>
<gene>
    <name evidence="4" type="ORF">F5X68DRAFT_257862</name>
</gene>
<feature type="compositionally biased region" description="Low complexity" evidence="2">
    <location>
        <begin position="213"/>
        <end position="225"/>
    </location>
</feature>